<dbReference type="OrthoDB" id="292318at2"/>
<evidence type="ECO:0000256" key="1">
    <source>
        <dbReference type="ARBA" id="ARBA00004651"/>
    </source>
</evidence>
<comment type="caution">
    <text evidence="8">The sequence shown here is derived from an EMBL/GenBank/DDBJ whole genome shotgun (WGS) entry which is preliminary data.</text>
</comment>
<dbReference type="PANTHER" id="PTHR33884:SF3">
    <property type="entry name" value="UPF0410 PROTEIN YMGE"/>
    <property type="match status" value="1"/>
</dbReference>
<dbReference type="Proteomes" id="UP000318437">
    <property type="component" value="Unassembled WGS sequence"/>
</dbReference>
<dbReference type="AlphaFoldDB" id="A0A5C6CXE9"/>
<evidence type="ECO:0000256" key="5">
    <source>
        <dbReference type="ARBA" id="ARBA00022989"/>
    </source>
</evidence>
<name>A0A5C6CXE9_9BACT</name>
<keyword evidence="9" id="KW-1185">Reference proteome</keyword>
<keyword evidence="6 7" id="KW-0472">Membrane</keyword>
<comment type="similarity">
    <text evidence="2">Belongs to the UPF0410 family.</text>
</comment>
<evidence type="ECO:0008006" key="10">
    <source>
        <dbReference type="Google" id="ProtNLM"/>
    </source>
</evidence>
<evidence type="ECO:0000256" key="7">
    <source>
        <dbReference type="SAM" id="Phobius"/>
    </source>
</evidence>
<keyword evidence="3" id="KW-1003">Cell membrane</keyword>
<evidence type="ECO:0000256" key="6">
    <source>
        <dbReference type="ARBA" id="ARBA00023136"/>
    </source>
</evidence>
<evidence type="ECO:0000313" key="8">
    <source>
        <dbReference type="EMBL" id="TWU28141.1"/>
    </source>
</evidence>
<feature type="transmembrane region" description="Helical" evidence="7">
    <location>
        <begin position="32"/>
        <end position="50"/>
    </location>
</feature>
<keyword evidence="4 7" id="KW-0812">Transmembrane</keyword>
<dbReference type="PANTHER" id="PTHR33884">
    <property type="entry name" value="UPF0410 PROTEIN YMGE"/>
    <property type="match status" value="1"/>
</dbReference>
<evidence type="ECO:0000256" key="4">
    <source>
        <dbReference type="ARBA" id="ARBA00022692"/>
    </source>
</evidence>
<evidence type="ECO:0000313" key="9">
    <source>
        <dbReference type="Proteomes" id="UP000318437"/>
    </source>
</evidence>
<feature type="transmembrane region" description="Helical" evidence="7">
    <location>
        <begin position="6"/>
        <end position="25"/>
    </location>
</feature>
<organism evidence="8 9">
    <name type="scientific">Bythopirellula polymerisocia</name>
    <dbReference type="NCBI Taxonomy" id="2528003"/>
    <lineage>
        <taxon>Bacteria</taxon>
        <taxon>Pseudomonadati</taxon>
        <taxon>Planctomycetota</taxon>
        <taxon>Planctomycetia</taxon>
        <taxon>Pirellulales</taxon>
        <taxon>Lacipirellulaceae</taxon>
        <taxon>Bythopirellula</taxon>
    </lineage>
</organism>
<accession>A0A5C6CXE9</accession>
<dbReference type="Pfam" id="PF04226">
    <property type="entry name" value="Transgly_assoc"/>
    <property type="match status" value="1"/>
</dbReference>
<sequence length="80" mass="8275">MSLLWFILIGVLAGWLAGVLMKGGGFGLLGDLILGIIGAILGGFVFRLLGFESTGMLGSLITATVGAILFIALLRVIKRA</sequence>
<comment type="subcellular location">
    <subcellularLocation>
        <location evidence="1">Cell membrane</location>
        <topology evidence="1">Multi-pass membrane protein</topology>
    </subcellularLocation>
</comment>
<proteinExistence type="inferred from homology"/>
<dbReference type="RefSeq" id="WP_146449301.1">
    <property type="nucleotide sequence ID" value="NZ_SJPS01000002.1"/>
</dbReference>
<dbReference type="EMBL" id="SJPS01000002">
    <property type="protein sequence ID" value="TWU28141.1"/>
    <property type="molecule type" value="Genomic_DNA"/>
</dbReference>
<keyword evidence="5 7" id="KW-1133">Transmembrane helix</keyword>
<dbReference type="GO" id="GO:0005886">
    <property type="term" value="C:plasma membrane"/>
    <property type="evidence" value="ECO:0007669"/>
    <property type="project" value="UniProtKB-SubCell"/>
</dbReference>
<gene>
    <name evidence="8" type="ORF">Pla144_14280</name>
</gene>
<evidence type="ECO:0000256" key="2">
    <source>
        <dbReference type="ARBA" id="ARBA00011006"/>
    </source>
</evidence>
<feature type="transmembrane region" description="Helical" evidence="7">
    <location>
        <begin position="56"/>
        <end position="77"/>
    </location>
</feature>
<evidence type="ECO:0000256" key="3">
    <source>
        <dbReference type="ARBA" id="ARBA00022475"/>
    </source>
</evidence>
<protein>
    <recommendedName>
        <fullName evidence="10">Transglycosylase associated protein</fullName>
    </recommendedName>
</protein>
<dbReference type="InterPro" id="IPR007341">
    <property type="entry name" value="Transgly_assoc"/>
</dbReference>
<reference evidence="8 9" key="1">
    <citation type="submission" date="2019-02" db="EMBL/GenBank/DDBJ databases">
        <title>Deep-cultivation of Planctomycetes and their phenomic and genomic characterization uncovers novel biology.</title>
        <authorList>
            <person name="Wiegand S."/>
            <person name="Jogler M."/>
            <person name="Boedeker C."/>
            <person name="Pinto D."/>
            <person name="Vollmers J."/>
            <person name="Rivas-Marin E."/>
            <person name="Kohn T."/>
            <person name="Peeters S.H."/>
            <person name="Heuer A."/>
            <person name="Rast P."/>
            <person name="Oberbeckmann S."/>
            <person name="Bunk B."/>
            <person name="Jeske O."/>
            <person name="Meyerdierks A."/>
            <person name="Storesund J.E."/>
            <person name="Kallscheuer N."/>
            <person name="Luecker S."/>
            <person name="Lage O.M."/>
            <person name="Pohl T."/>
            <person name="Merkel B.J."/>
            <person name="Hornburger P."/>
            <person name="Mueller R.-W."/>
            <person name="Bruemmer F."/>
            <person name="Labrenz M."/>
            <person name="Spormann A.M."/>
            <person name="Op Den Camp H."/>
            <person name="Overmann J."/>
            <person name="Amann R."/>
            <person name="Jetten M.S.M."/>
            <person name="Mascher T."/>
            <person name="Medema M.H."/>
            <person name="Devos D.P."/>
            <person name="Kaster A.-K."/>
            <person name="Ovreas L."/>
            <person name="Rohde M."/>
            <person name="Galperin M.Y."/>
            <person name="Jogler C."/>
        </authorList>
    </citation>
    <scope>NUCLEOTIDE SEQUENCE [LARGE SCALE GENOMIC DNA]</scope>
    <source>
        <strain evidence="8 9">Pla144</strain>
    </source>
</reference>